<organism evidence="5 6">
    <name type="scientific">Duncaniella dubosii</name>
    <dbReference type="NCBI Taxonomy" id="2518971"/>
    <lineage>
        <taxon>Bacteria</taxon>
        <taxon>Pseudomonadati</taxon>
        <taxon>Bacteroidota</taxon>
        <taxon>Bacteroidia</taxon>
        <taxon>Bacteroidales</taxon>
        <taxon>Muribaculaceae</taxon>
        <taxon>Duncaniella</taxon>
    </lineage>
</organism>
<dbReference type="RefSeq" id="WP_123613001.1">
    <property type="nucleotide sequence ID" value="NZ_CAXHQF010000037.1"/>
</dbReference>
<comment type="similarity">
    <text evidence="1">Belongs to the Skp family.</text>
</comment>
<dbReference type="KEGG" id="ddb:E7747_01805"/>
<dbReference type="PROSITE" id="PS51257">
    <property type="entry name" value="PROKAR_LIPOPROTEIN"/>
    <property type="match status" value="1"/>
</dbReference>
<dbReference type="Proteomes" id="UP000297149">
    <property type="component" value="Chromosome"/>
</dbReference>
<evidence type="ECO:0000256" key="3">
    <source>
        <dbReference type="SAM" id="Coils"/>
    </source>
</evidence>
<evidence type="ECO:0000313" key="5">
    <source>
        <dbReference type="EMBL" id="QCD41152.1"/>
    </source>
</evidence>
<dbReference type="InterPro" id="IPR005632">
    <property type="entry name" value="Chaperone_Skp"/>
</dbReference>
<dbReference type="Gene3D" id="3.30.910.20">
    <property type="entry name" value="Skp domain"/>
    <property type="match status" value="1"/>
</dbReference>
<evidence type="ECO:0000256" key="2">
    <source>
        <dbReference type="ARBA" id="ARBA00022729"/>
    </source>
</evidence>
<dbReference type="PANTHER" id="PTHR35089:SF1">
    <property type="entry name" value="CHAPERONE PROTEIN SKP"/>
    <property type="match status" value="1"/>
</dbReference>
<dbReference type="GO" id="GO:0050821">
    <property type="term" value="P:protein stabilization"/>
    <property type="evidence" value="ECO:0007669"/>
    <property type="project" value="TreeGrafter"/>
</dbReference>
<dbReference type="Pfam" id="PF03938">
    <property type="entry name" value="OmpH"/>
    <property type="match status" value="1"/>
</dbReference>
<feature type="coiled-coil region" evidence="3">
    <location>
        <begin position="114"/>
        <end position="141"/>
    </location>
</feature>
<dbReference type="PANTHER" id="PTHR35089">
    <property type="entry name" value="CHAPERONE PROTEIN SKP"/>
    <property type="match status" value="1"/>
</dbReference>
<feature type="chain" id="PRO_5020998803" evidence="4">
    <location>
        <begin position="20"/>
        <end position="204"/>
    </location>
</feature>
<proteinExistence type="inferred from homology"/>
<dbReference type="InterPro" id="IPR024930">
    <property type="entry name" value="Skp_dom_sf"/>
</dbReference>
<dbReference type="AlphaFoldDB" id="A0A4P7W0A6"/>
<keyword evidence="2 4" id="KW-0732">Signal</keyword>
<accession>A0A4P7W0A6</accession>
<keyword evidence="6" id="KW-1185">Reference proteome</keyword>
<feature type="signal peptide" evidence="4">
    <location>
        <begin position="1"/>
        <end position="19"/>
    </location>
</feature>
<dbReference type="SMART" id="SM00935">
    <property type="entry name" value="OmpH"/>
    <property type="match status" value="1"/>
</dbReference>
<dbReference type="GO" id="GO:0005829">
    <property type="term" value="C:cytosol"/>
    <property type="evidence" value="ECO:0007669"/>
    <property type="project" value="TreeGrafter"/>
</dbReference>
<evidence type="ECO:0000256" key="4">
    <source>
        <dbReference type="SAM" id="SignalP"/>
    </source>
</evidence>
<gene>
    <name evidence="5" type="ORF">E7747_01805</name>
</gene>
<name>A0A4P7W0A6_9BACT</name>
<reference evidence="6" key="1">
    <citation type="submission" date="2019-02" db="EMBL/GenBank/DDBJ databases">
        <title>Isolation and identification of novel species under the genus Muribaculum.</title>
        <authorList>
            <person name="Miyake S."/>
            <person name="Ding Y."/>
            <person name="Low A."/>
            <person name="Soh M."/>
            <person name="Seedorf H."/>
        </authorList>
    </citation>
    <scope>NUCLEOTIDE SEQUENCE [LARGE SCALE GENOMIC DNA]</scope>
    <source>
        <strain evidence="6">H5</strain>
    </source>
</reference>
<evidence type="ECO:0000313" key="6">
    <source>
        <dbReference type="Proteomes" id="UP000297149"/>
    </source>
</evidence>
<dbReference type="EMBL" id="CP039396">
    <property type="protein sequence ID" value="QCD41152.1"/>
    <property type="molecule type" value="Genomic_DNA"/>
</dbReference>
<dbReference type="SUPFAM" id="SSF111384">
    <property type="entry name" value="OmpH-like"/>
    <property type="match status" value="1"/>
</dbReference>
<sequence length="204" mass="22031">MNKLAISASTLLLSLFALTATSCGGSTSSDPAAGAPAQAATADGATSSALNIRYIDSDSLMTHYNLAKDFQEASMRAVSKIESARQAKAGEIQKFAAAIEQKARSNGYLSEASYNADMQKLQKMQQDAENYLANLSRNTENELGQQQLQLNDSIENYVKVYNASKGYDAILFKAAGIYFNPSLDITRDIIDGLNARYNKVDSSK</sequence>
<protein>
    <submittedName>
        <fullName evidence="5">OmpH family outer membrane protein</fullName>
    </submittedName>
</protein>
<dbReference type="GO" id="GO:0051082">
    <property type="term" value="F:unfolded protein binding"/>
    <property type="evidence" value="ECO:0007669"/>
    <property type="project" value="InterPro"/>
</dbReference>
<evidence type="ECO:0000256" key="1">
    <source>
        <dbReference type="ARBA" id="ARBA00009091"/>
    </source>
</evidence>
<keyword evidence="3" id="KW-0175">Coiled coil</keyword>